<protein>
    <recommendedName>
        <fullName evidence="4">Carboxypeptidase-like regulatory domain-containing protein</fullName>
    </recommendedName>
</protein>
<gene>
    <name evidence="2" type="ORF">GCM10023230_01420</name>
</gene>
<feature type="signal peptide" evidence="1">
    <location>
        <begin position="1"/>
        <end position="21"/>
    </location>
</feature>
<evidence type="ECO:0000313" key="3">
    <source>
        <dbReference type="Proteomes" id="UP001500141"/>
    </source>
</evidence>
<dbReference type="SUPFAM" id="SSF49464">
    <property type="entry name" value="Carboxypeptidase regulatory domain-like"/>
    <property type="match status" value="1"/>
</dbReference>
<evidence type="ECO:0000256" key="1">
    <source>
        <dbReference type="SAM" id="SignalP"/>
    </source>
</evidence>
<dbReference type="Pfam" id="PF13715">
    <property type="entry name" value="CarbopepD_reg_2"/>
    <property type="match status" value="1"/>
</dbReference>
<keyword evidence="3" id="KW-1185">Reference proteome</keyword>
<proteinExistence type="predicted"/>
<evidence type="ECO:0008006" key="4">
    <source>
        <dbReference type="Google" id="ProtNLM"/>
    </source>
</evidence>
<comment type="caution">
    <text evidence="2">The sequence shown here is derived from an EMBL/GenBank/DDBJ whole genome shotgun (WGS) entry which is preliminary data.</text>
</comment>
<keyword evidence="1" id="KW-0732">Signal</keyword>
<organism evidence="2 3">
    <name type="scientific">Flavobacterium hankyongi</name>
    <dbReference type="NCBI Taxonomy" id="1176532"/>
    <lineage>
        <taxon>Bacteria</taxon>
        <taxon>Pseudomonadati</taxon>
        <taxon>Bacteroidota</taxon>
        <taxon>Flavobacteriia</taxon>
        <taxon>Flavobacteriales</taxon>
        <taxon>Flavobacteriaceae</taxon>
        <taxon>Flavobacterium</taxon>
    </lineage>
</organism>
<dbReference type="RefSeq" id="WP_264542622.1">
    <property type="nucleotide sequence ID" value="NZ_BAABIP010000005.1"/>
</dbReference>
<name>A0ABP8ZIT8_9FLAO</name>
<dbReference type="InterPro" id="IPR008969">
    <property type="entry name" value="CarboxyPept-like_regulatory"/>
</dbReference>
<sequence>MVKIKFIFFLLFIGLSTSAQSISIKIIDSKNSLPLPYVNIKLSNTIDLISNDEGVFNLSEQQNIDENSITISFLGYQTQKISIKEIKEQNLIIKLNEVVYQLNEVAINNAKPNPSAIMLEVKKRLQGNYASIDNTTKNTFFIREGIHFNPSQINIDINKSTGFSKKQLKEVDSEINLFCNKLKSNPSKKYDDLLLEYYQSNNTKIDSKINVIKATSIKGDGSSTSMEDFQKKGLSILLKHLDSTKFYRVKSGWFGSKDTISFKNDSKKEDAKNSNLVNTKSKINTFLFEQKFSEKSKFDFVYNPEIYEYSYNGKLYDDETNDLVYILGFTPKKSKAKYTGKLYISESDYAVVKCNYSLAEGKIVEGLNLKMLLGIKVQENISNGTLLFKKAADKKTYELQYVLEENGQYFYLNRPVKFVELIKGEKDVLDFDLKIEGNLISKTELLSISKTEITQNIFDGLKEKEFSYINLKQYNPKIWDNYISIEPLEIMKQYKAL</sequence>
<dbReference type="EMBL" id="BAABIP010000005">
    <property type="protein sequence ID" value="GAA4757387.1"/>
    <property type="molecule type" value="Genomic_DNA"/>
</dbReference>
<reference evidence="3" key="1">
    <citation type="journal article" date="2019" name="Int. J. Syst. Evol. Microbiol.">
        <title>The Global Catalogue of Microorganisms (GCM) 10K type strain sequencing project: providing services to taxonomists for standard genome sequencing and annotation.</title>
        <authorList>
            <consortium name="The Broad Institute Genomics Platform"/>
            <consortium name="The Broad Institute Genome Sequencing Center for Infectious Disease"/>
            <person name="Wu L."/>
            <person name="Ma J."/>
        </authorList>
    </citation>
    <scope>NUCLEOTIDE SEQUENCE [LARGE SCALE GENOMIC DNA]</scope>
    <source>
        <strain evidence="3">JCM 18198</strain>
    </source>
</reference>
<evidence type="ECO:0000313" key="2">
    <source>
        <dbReference type="EMBL" id="GAA4757387.1"/>
    </source>
</evidence>
<feature type="chain" id="PRO_5046455456" description="Carboxypeptidase-like regulatory domain-containing protein" evidence="1">
    <location>
        <begin position="22"/>
        <end position="497"/>
    </location>
</feature>
<accession>A0ABP8ZIT8</accession>
<dbReference type="Proteomes" id="UP001500141">
    <property type="component" value="Unassembled WGS sequence"/>
</dbReference>